<sequence length="661" mass="75404">MQALWKSWPALIILSAILLSSVLAARILLAKTRPQAAAVCRTKPCLDYARLLAASVNTSLDPCMDFTRFVCSGWRRNNKLSVQETWMMFDLRRLYQTLRSVDVPRKQQTMLQRSAALMRSCEAVRNGEMDELPKVRAALLEAGIVWPLVPDTVDVLRTWLYTSLRLQWNSVLRVSIRRTPNTTVISLEPPREFLYIVAKHQQFTKDVEGAKRYFETLRREFYAVAEPPPNETETTVDFDTTYRMDIMYLGLLQTVMAFPSKYSQLDPAWLFGTVGTLTRDRLLREVDLMGESVSGDIVFVSAKQPFARLFVQMWKYRGEREMHLFLSWCTVQTIALYANRRLLVNFYNRENTVDLYHAALCLSEVYLLCGSEVFGKYFDEVLSRQGMHVAQRVVEGTLGEFASRLQRWQYRDDNISLLEDWKSTDAVLRYFDPRIMSEEQRQRAPDATCTRDMGDSLVNNLRLASLGHVMEDHRWASELMQHADWYVIQPGKDPALLPYALDFPWYNEGATRFMNQAGLGNYVAIAMSILLITSYARHGAAGSAIRHVIEGAEKASRPRDPVGSDRIIQIIRTLAFDVSFEAYRAAGATALDEHLEGFERYGGVAMFFIASCYALCRGSEGFVPFTGVECDEPLRNIEGFGEAFECELGSAMNPVNKTILM</sequence>
<comment type="caution">
    <text evidence="1">The sequence shown here is derived from an EMBL/GenBank/DDBJ whole genome shotgun (WGS) entry which is preliminary data.</text>
</comment>
<protein>
    <submittedName>
        <fullName evidence="1">Uncharacterized protein</fullName>
    </submittedName>
</protein>
<reference evidence="1" key="1">
    <citation type="submission" date="2020-05" db="EMBL/GenBank/DDBJ databases">
        <title>Large-scale comparative analyses of tick genomes elucidate their genetic diversity and vector capacities.</title>
        <authorList>
            <person name="Jia N."/>
            <person name="Wang J."/>
            <person name="Shi W."/>
            <person name="Du L."/>
            <person name="Sun Y."/>
            <person name="Zhan W."/>
            <person name="Jiang J."/>
            <person name="Wang Q."/>
            <person name="Zhang B."/>
            <person name="Ji P."/>
            <person name="Sakyi L.B."/>
            <person name="Cui X."/>
            <person name="Yuan T."/>
            <person name="Jiang B."/>
            <person name="Yang W."/>
            <person name="Lam T.T.-Y."/>
            <person name="Chang Q."/>
            <person name="Ding S."/>
            <person name="Wang X."/>
            <person name="Zhu J."/>
            <person name="Ruan X."/>
            <person name="Zhao L."/>
            <person name="Wei J."/>
            <person name="Que T."/>
            <person name="Du C."/>
            <person name="Cheng J."/>
            <person name="Dai P."/>
            <person name="Han X."/>
            <person name="Huang E."/>
            <person name="Gao Y."/>
            <person name="Liu J."/>
            <person name="Shao H."/>
            <person name="Ye R."/>
            <person name="Li L."/>
            <person name="Wei W."/>
            <person name="Wang X."/>
            <person name="Wang C."/>
            <person name="Yang T."/>
            <person name="Huo Q."/>
            <person name="Li W."/>
            <person name="Guo W."/>
            <person name="Chen H."/>
            <person name="Zhou L."/>
            <person name="Ni X."/>
            <person name="Tian J."/>
            <person name="Zhou Y."/>
            <person name="Sheng Y."/>
            <person name="Liu T."/>
            <person name="Pan Y."/>
            <person name="Xia L."/>
            <person name="Li J."/>
            <person name="Zhao F."/>
            <person name="Cao W."/>
        </authorList>
    </citation>
    <scope>NUCLEOTIDE SEQUENCE</scope>
    <source>
        <strain evidence="1">Hyas-2018</strain>
    </source>
</reference>
<accession>A0ACB7T1N3</accession>
<evidence type="ECO:0000313" key="1">
    <source>
        <dbReference type="EMBL" id="KAH6940838.1"/>
    </source>
</evidence>
<evidence type="ECO:0000313" key="2">
    <source>
        <dbReference type="Proteomes" id="UP000821845"/>
    </source>
</evidence>
<gene>
    <name evidence="1" type="ORF">HPB50_008516</name>
</gene>
<organism evidence="1 2">
    <name type="scientific">Hyalomma asiaticum</name>
    <name type="common">Tick</name>
    <dbReference type="NCBI Taxonomy" id="266040"/>
    <lineage>
        <taxon>Eukaryota</taxon>
        <taxon>Metazoa</taxon>
        <taxon>Ecdysozoa</taxon>
        <taxon>Arthropoda</taxon>
        <taxon>Chelicerata</taxon>
        <taxon>Arachnida</taxon>
        <taxon>Acari</taxon>
        <taxon>Parasitiformes</taxon>
        <taxon>Ixodida</taxon>
        <taxon>Ixodoidea</taxon>
        <taxon>Ixodidae</taxon>
        <taxon>Hyalomminae</taxon>
        <taxon>Hyalomma</taxon>
    </lineage>
</organism>
<dbReference type="EMBL" id="CM023491">
    <property type="protein sequence ID" value="KAH6940838.1"/>
    <property type="molecule type" value="Genomic_DNA"/>
</dbReference>
<keyword evidence="2" id="KW-1185">Reference proteome</keyword>
<dbReference type="Proteomes" id="UP000821845">
    <property type="component" value="Chromosome 11"/>
</dbReference>
<name>A0ACB7T1N3_HYAAI</name>
<proteinExistence type="predicted"/>